<feature type="chain" id="PRO_5023021029" description="Secreted protein" evidence="1">
    <location>
        <begin position="29"/>
        <end position="84"/>
    </location>
</feature>
<organism evidence="2 3">
    <name type="scientific">Portunus trituberculatus</name>
    <name type="common">Swimming crab</name>
    <name type="synonym">Neptunus trituberculatus</name>
    <dbReference type="NCBI Taxonomy" id="210409"/>
    <lineage>
        <taxon>Eukaryota</taxon>
        <taxon>Metazoa</taxon>
        <taxon>Ecdysozoa</taxon>
        <taxon>Arthropoda</taxon>
        <taxon>Crustacea</taxon>
        <taxon>Multicrustacea</taxon>
        <taxon>Malacostraca</taxon>
        <taxon>Eumalacostraca</taxon>
        <taxon>Eucarida</taxon>
        <taxon>Decapoda</taxon>
        <taxon>Pleocyemata</taxon>
        <taxon>Brachyura</taxon>
        <taxon>Eubrachyura</taxon>
        <taxon>Portunoidea</taxon>
        <taxon>Portunidae</taxon>
        <taxon>Portuninae</taxon>
        <taxon>Portunus</taxon>
    </lineage>
</organism>
<gene>
    <name evidence="2" type="ORF">E2C01_000935</name>
</gene>
<accession>A0A5B7CHZ4</accession>
<protein>
    <recommendedName>
        <fullName evidence="4">Secreted protein</fullName>
    </recommendedName>
</protein>
<keyword evidence="3" id="KW-1185">Reference proteome</keyword>
<evidence type="ECO:0008006" key="4">
    <source>
        <dbReference type="Google" id="ProtNLM"/>
    </source>
</evidence>
<reference evidence="2 3" key="1">
    <citation type="submission" date="2019-05" db="EMBL/GenBank/DDBJ databases">
        <title>Another draft genome of Portunus trituberculatus and its Hox gene families provides insights of decapod evolution.</title>
        <authorList>
            <person name="Jeong J.-H."/>
            <person name="Song I."/>
            <person name="Kim S."/>
            <person name="Choi T."/>
            <person name="Kim D."/>
            <person name="Ryu S."/>
            <person name="Kim W."/>
        </authorList>
    </citation>
    <scope>NUCLEOTIDE SEQUENCE [LARGE SCALE GENOMIC DNA]</scope>
    <source>
        <tissue evidence="2">Muscle</tissue>
    </source>
</reference>
<keyword evidence="1" id="KW-0732">Signal</keyword>
<name>A0A5B7CHZ4_PORTR</name>
<sequence length="84" mass="9322">MGSPQQKRLDMFLLLFCSLPFFLQVLDALGHLMVNAGHLIQIIVQALLDVLQPEVVLPQAIVLLLETVQLLLHILEAPAASRSR</sequence>
<evidence type="ECO:0000313" key="2">
    <source>
        <dbReference type="EMBL" id="MPC08351.1"/>
    </source>
</evidence>
<evidence type="ECO:0000256" key="1">
    <source>
        <dbReference type="SAM" id="SignalP"/>
    </source>
</evidence>
<evidence type="ECO:0000313" key="3">
    <source>
        <dbReference type="Proteomes" id="UP000324222"/>
    </source>
</evidence>
<feature type="signal peptide" evidence="1">
    <location>
        <begin position="1"/>
        <end position="28"/>
    </location>
</feature>
<dbReference type="Proteomes" id="UP000324222">
    <property type="component" value="Unassembled WGS sequence"/>
</dbReference>
<dbReference type="EMBL" id="VSRR010000026">
    <property type="protein sequence ID" value="MPC08351.1"/>
    <property type="molecule type" value="Genomic_DNA"/>
</dbReference>
<comment type="caution">
    <text evidence="2">The sequence shown here is derived from an EMBL/GenBank/DDBJ whole genome shotgun (WGS) entry which is preliminary data.</text>
</comment>
<dbReference type="AlphaFoldDB" id="A0A5B7CHZ4"/>
<proteinExistence type="predicted"/>